<evidence type="ECO:0000313" key="1">
    <source>
        <dbReference type="EMBL" id="VVC30059.1"/>
    </source>
</evidence>
<accession>A0A5E4MF68</accession>
<dbReference type="Proteomes" id="UP000325440">
    <property type="component" value="Unassembled WGS sequence"/>
</dbReference>
<name>A0A5E4MF68_9HEMI</name>
<gene>
    <name evidence="1" type="ORF">CINCED_3A017302</name>
</gene>
<protein>
    <submittedName>
        <fullName evidence="1">Uncharacterized protein</fullName>
    </submittedName>
</protein>
<evidence type="ECO:0000313" key="2">
    <source>
        <dbReference type="Proteomes" id="UP000325440"/>
    </source>
</evidence>
<dbReference type="EMBL" id="CABPRJ010000504">
    <property type="protein sequence ID" value="VVC30059.1"/>
    <property type="molecule type" value="Genomic_DNA"/>
</dbReference>
<organism evidence="1 2">
    <name type="scientific">Cinara cedri</name>
    <dbReference type="NCBI Taxonomy" id="506608"/>
    <lineage>
        <taxon>Eukaryota</taxon>
        <taxon>Metazoa</taxon>
        <taxon>Ecdysozoa</taxon>
        <taxon>Arthropoda</taxon>
        <taxon>Hexapoda</taxon>
        <taxon>Insecta</taxon>
        <taxon>Pterygota</taxon>
        <taxon>Neoptera</taxon>
        <taxon>Paraneoptera</taxon>
        <taxon>Hemiptera</taxon>
        <taxon>Sternorrhyncha</taxon>
        <taxon>Aphidomorpha</taxon>
        <taxon>Aphidoidea</taxon>
        <taxon>Aphididae</taxon>
        <taxon>Lachninae</taxon>
        <taxon>Cinara</taxon>
    </lineage>
</organism>
<sequence>MVCTVTSRKACSLLVSRGETRSGSARLWRLRADTRERVRPPVPARFGVARPSPTADESGFDSFASTGFEGLCEGGEWCCFDGSHLPFRVLSKGPNMYVDLAPAKSWKIHTFYPEFSGIAKTPISIYSNFDAEKMVNERRCVGAGIKSSPAHLLAKFPKTFSIHFPLSLIH</sequence>
<dbReference type="AlphaFoldDB" id="A0A5E4MF68"/>
<proteinExistence type="predicted"/>
<reference evidence="1 2" key="1">
    <citation type="submission" date="2019-08" db="EMBL/GenBank/DDBJ databases">
        <authorList>
            <person name="Alioto T."/>
            <person name="Alioto T."/>
            <person name="Gomez Garrido J."/>
        </authorList>
    </citation>
    <scope>NUCLEOTIDE SEQUENCE [LARGE SCALE GENOMIC DNA]</scope>
</reference>
<keyword evidence="2" id="KW-1185">Reference proteome</keyword>